<sequence length="197" mass="21199">MGDGAPGFFMPWFAVGREPQMERRKAGGPSPHTGQQELPAPRPRRGQPSAAPTQRRKPPARPARLLRAEGFARESVVDSRVGGRRSRSEGVQFAPDSQGSGARRGPGNRHQRSFRRFAEVGSWPLRGQDGATLEGGTPSTGSEGSRLRWAERRRSGLGAPDGARASRGGSQAPGIRPPRLPVRGPRSRRRPGPAPRG</sequence>
<evidence type="ECO:0000313" key="2">
    <source>
        <dbReference type="EMBL" id="CAI9163087.1"/>
    </source>
</evidence>
<name>A0ABN8YND5_RANTA</name>
<feature type="compositionally biased region" description="Low complexity" evidence="1">
    <location>
        <begin position="134"/>
        <end position="144"/>
    </location>
</feature>
<reference evidence="2" key="1">
    <citation type="submission" date="2023-04" db="EMBL/GenBank/DDBJ databases">
        <authorList>
            <consortium name="ELIXIR-Norway"/>
        </authorList>
    </citation>
    <scope>NUCLEOTIDE SEQUENCE [LARGE SCALE GENOMIC DNA]</scope>
</reference>
<feature type="compositionally biased region" description="Basic residues" evidence="1">
    <location>
        <begin position="106"/>
        <end position="115"/>
    </location>
</feature>
<protein>
    <submittedName>
        <fullName evidence="2">Uncharacterized protein</fullName>
    </submittedName>
</protein>
<feature type="compositionally biased region" description="Basic and acidic residues" evidence="1">
    <location>
        <begin position="66"/>
        <end position="77"/>
    </location>
</feature>
<organism evidence="2 3">
    <name type="scientific">Rangifer tarandus platyrhynchus</name>
    <name type="common">Svalbard reindeer</name>
    <dbReference type="NCBI Taxonomy" id="3082113"/>
    <lineage>
        <taxon>Eukaryota</taxon>
        <taxon>Metazoa</taxon>
        <taxon>Chordata</taxon>
        <taxon>Craniata</taxon>
        <taxon>Vertebrata</taxon>
        <taxon>Euteleostomi</taxon>
        <taxon>Mammalia</taxon>
        <taxon>Eutheria</taxon>
        <taxon>Laurasiatheria</taxon>
        <taxon>Artiodactyla</taxon>
        <taxon>Ruminantia</taxon>
        <taxon>Pecora</taxon>
        <taxon>Cervidae</taxon>
        <taxon>Odocoileinae</taxon>
        <taxon>Rangifer</taxon>
    </lineage>
</organism>
<feature type="compositionally biased region" description="Basic and acidic residues" evidence="1">
    <location>
        <begin position="145"/>
        <end position="154"/>
    </location>
</feature>
<keyword evidence="3" id="KW-1185">Reference proteome</keyword>
<gene>
    <name evidence="2" type="ORF">MRATA1EN1_LOCUS12049</name>
</gene>
<proteinExistence type="predicted"/>
<feature type="region of interest" description="Disordered" evidence="1">
    <location>
        <begin position="1"/>
        <end position="197"/>
    </location>
</feature>
<evidence type="ECO:0000313" key="3">
    <source>
        <dbReference type="Proteomes" id="UP001176941"/>
    </source>
</evidence>
<dbReference type="Proteomes" id="UP001176941">
    <property type="component" value="Chromosome 21"/>
</dbReference>
<dbReference type="EMBL" id="OX459957">
    <property type="protein sequence ID" value="CAI9163087.1"/>
    <property type="molecule type" value="Genomic_DNA"/>
</dbReference>
<evidence type="ECO:0000256" key="1">
    <source>
        <dbReference type="SAM" id="MobiDB-lite"/>
    </source>
</evidence>
<accession>A0ABN8YND5</accession>